<name>A0A150WYG3_9BACT</name>
<sequence>MEGTIGEIRGFAGNFAPRAWAFCEGQLIAIAQNTALFSILGTTYGGDGRTTFGLPDLRGRIPISAGTGPGLSTHKLGSRSGIEDVTLNILNLPNHFHLATTTHEMPVSVSLTAKDGEATEDTPDDGLFLAKGNTEVNFAATPSNMYGSAGNDVTLSTGVATIPAGQGVTVGNTGGSQAHNNMQPYLTIHWVICMFGIYPSRN</sequence>
<evidence type="ECO:0000313" key="3">
    <source>
        <dbReference type="Proteomes" id="UP000075606"/>
    </source>
</evidence>
<dbReference type="Gene3D" id="3.90.1340.10">
    <property type="entry name" value="Phage tail collar domain"/>
    <property type="match status" value="1"/>
</dbReference>
<accession>A0A150WYG3</accession>
<dbReference type="Pfam" id="PF07484">
    <property type="entry name" value="Collar"/>
    <property type="match status" value="1"/>
</dbReference>
<organism evidence="2 3">
    <name type="scientific">Roseivirga spongicola</name>
    <dbReference type="NCBI Taxonomy" id="333140"/>
    <lineage>
        <taxon>Bacteria</taxon>
        <taxon>Pseudomonadati</taxon>
        <taxon>Bacteroidota</taxon>
        <taxon>Cytophagia</taxon>
        <taxon>Cytophagales</taxon>
        <taxon>Roseivirgaceae</taxon>
        <taxon>Roseivirga</taxon>
    </lineage>
</organism>
<dbReference type="EMBL" id="LRPC01000032">
    <property type="protein sequence ID" value="KYG71525.1"/>
    <property type="molecule type" value="Genomic_DNA"/>
</dbReference>
<feature type="domain" description="Phage tail collar" evidence="1">
    <location>
        <begin position="6"/>
        <end position="62"/>
    </location>
</feature>
<protein>
    <recommendedName>
        <fullName evidence="1">Phage tail collar domain-containing protein</fullName>
    </recommendedName>
</protein>
<dbReference type="RefSeq" id="WP_068225169.1">
    <property type="nucleotide sequence ID" value="NZ_CP139724.1"/>
</dbReference>
<dbReference type="Proteomes" id="UP000075606">
    <property type="component" value="Unassembled WGS sequence"/>
</dbReference>
<dbReference type="STRING" id="333140.AWW68_18445"/>
<gene>
    <name evidence="2" type="ORF">AWW68_18445</name>
</gene>
<dbReference type="InterPro" id="IPR011083">
    <property type="entry name" value="Phage_tail_collar_dom"/>
</dbReference>
<reference evidence="2 3" key="1">
    <citation type="submission" date="2016-01" db="EMBL/GenBank/DDBJ databases">
        <title>Genome sequencing of Roseivirga spongicola UST030701-084.</title>
        <authorList>
            <person name="Selvaratnam C."/>
            <person name="Thevarajoo S."/>
            <person name="Goh K.M."/>
            <person name="Ee R."/>
            <person name="Chan K.-G."/>
            <person name="Chong C.S."/>
        </authorList>
    </citation>
    <scope>NUCLEOTIDE SEQUENCE [LARGE SCALE GENOMIC DNA]</scope>
    <source>
        <strain evidence="2 3">UST030701-084</strain>
    </source>
</reference>
<keyword evidence="3" id="KW-1185">Reference proteome</keyword>
<dbReference type="AlphaFoldDB" id="A0A150WYG3"/>
<dbReference type="SUPFAM" id="SSF88874">
    <property type="entry name" value="Receptor-binding domain of short tail fibre protein gp12"/>
    <property type="match status" value="1"/>
</dbReference>
<proteinExistence type="predicted"/>
<evidence type="ECO:0000313" key="2">
    <source>
        <dbReference type="EMBL" id="KYG71525.1"/>
    </source>
</evidence>
<dbReference type="InterPro" id="IPR037053">
    <property type="entry name" value="Phage_tail_collar_dom_sf"/>
</dbReference>
<evidence type="ECO:0000259" key="1">
    <source>
        <dbReference type="Pfam" id="PF07484"/>
    </source>
</evidence>
<comment type="caution">
    <text evidence="2">The sequence shown here is derived from an EMBL/GenBank/DDBJ whole genome shotgun (WGS) entry which is preliminary data.</text>
</comment>